<evidence type="ECO:0000313" key="12">
    <source>
        <dbReference type="EMBL" id="CAF3945538.1"/>
    </source>
</evidence>
<dbReference type="InterPro" id="IPR014027">
    <property type="entry name" value="UDP-Glc/GDP-Man_DH_C"/>
</dbReference>
<dbReference type="SMART" id="SM00984">
    <property type="entry name" value="UDPG_MGDP_dh_C"/>
    <property type="match status" value="1"/>
</dbReference>
<comment type="catalytic activity">
    <reaction evidence="7">
        <text>UDP-alpha-D-glucose + 2 NAD(+) + H2O = UDP-alpha-D-glucuronate + 2 NADH + 3 H(+)</text>
        <dbReference type="Rhea" id="RHEA:23596"/>
        <dbReference type="ChEBI" id="CHEBI:15377"/>
        <dbReference type="ChEBI" id="CHEBI:15378"/>
        <dbReference type="ChEBI" id="CHEBI:57540"/>
        <dbReference type="ChEBI" id="CHEBI:57945"/>
        <dbReference type="ChEBI" id="CHEBI:58052"/>
        <dbReference type="ChEBI" id="CHEBI:58885"/>
        <dbReference type="EC" id="1.1.1.22"/>
    </reaction>
</comment>
<accession>A0A8S2MCP9</accession>
<feature type="compositionally biased region" description="Basic residues" evidence="10">
    <location>
        <begin position="977"/>
        <end position="987"/>
    </location>
</feature>
<protein>
    <recommendedName>
        <fullName evidence="4">UDP-glucose 6-dehydrogenase</fullName>
        <ecNumber evidence="3">1.1.1.22</ecNumber>
    </recommendedName>
</protein>
<dbReference type="Gene3D" id="1.20.5.100">
    <property type="entry name" value="Cytochrome c1, transmembrane anchor, C-terminal"/>
    <property type="match status" value="1"/>
</dbReference>
<evidence type="ECO:0000256" key="5">
    <source>
        <dbReference type="ARBA" id="ARBA00023002"/>
    </source>
</evidence>
<dbReference type="Pfam" id="PF01926">
    <property type="entry name" value="MMR_HSR1"/>
    <property type="match status" value="1"/>
</dbReference>
<dbReference type="InterPro" id="IPR028356">
    <property type="entry name" value="UDPglc_DH_euk"/>
</dbReference>
<name>A0A8S2MCP9_9BILA</name>
<evidence type="ECO:0000259" key="11">
    <source>
        <dbReference type="PROSITE" id="PS51721"/>
    </source>
</evidence>
<evidence type="ECO:0000256" key="1">
    <source>
        <dbReference type="ARBA" id="ARBA00004701"/>
    </source>
</evidence>
<dbReference type="InterPro" id="IPR036220">
    <property type="entry name" value="UDP-Glc/GDP-Man_DH_C_sf"/>
</dbReference>
<dbReference type="FunFam" id="1.20.5.100:FF:000001">
    <property type="entry name" value="UDP-glucose 6-dehydrogenase"/>
    <property type="match status" value="1"/>
</dbReference>
<comment type="caution">
    <text evidence="12">The sequence shown here is derived from an EMBL/GenBank/DDBJ whole genome shotgun (WGS) entry which is preliminary data.</text>
</comment>
<dbReference type="InterPro" id="IPR001732">
    <property type="entry name" value="UDP-Glc/GDP-Man_DH_N"/>
</dbReference>
<dbReference type="Gene3D" id="3.40.50.300">
    <property type="entry name" value="P-loop containing nucleotide triphosphate hydrolases"/>
    <property type="match status" value="1"/>
</dbReference>
<evidence type="ECO:0000256" key="10">
    <source>
        <dbReference type="SAM" id="MobiDB-lite"/>
    </source>
</evidence>
<proteinExistence type="inferred from homology"/>
<feature type="binding site" evidence="9">
    <location>
        <begin position="33"/>
        <end position="38"/>
    </location>
    <ligand>
        <name>NAD(+)</name>
        <dbReference type="ChEBI" id="CHEBI:57540"/>
    </ligand>
</feature>
<evidence type="ECO:0000313" key="13">
    <source>
        <dbReference type="Proteomes" id="UP000676336"/>
    </source>
</evidence>
<feature type="domain" description="CP-type G" evidence="11">
    <location>
        <begin position="561"/>
        <end position="785"/>
    </location>
</feature>
<comment type="pathway">
    <text evidence="1">Nucleotide-sugar biosynthesis; UDP-alpha-D-glucuronate biosynthesis; UDP-alpha-D-glucuronate from UDP-alpha-D-glucose: step 1/1.</text>
</comment>
<keyword evidence="6 9" id="KW-0520">NAD</keyword>
<dbReference type="InterPro" id="IPR006073">
    <property type="entry name" value="GTP-bd"/>
</dbReference>
<evidence type="ECO:0000256" key="3">
    <source>
        <dbReference type="ARBA" id="ARBA00012954"/>
    </source>
</evidence>
<dbReference type="GO" id="GO:0005525">
    <property type="term" value="F:GTP binding"/>
    <property type="evidence" value="ECO:0007669"/>
    <property type="project" value="InterPro"/>
</dbReference>
<dbReference type="SUPFAM" id="SSF51735">
    <property type="entry name" value="NAD(P)-binding Rossmann-fold domains"/>
    <property type="match status" value="1"/>
</dbReference>
<dbReference type="InterPro" id="IPR017476">
    <property type="entry name" value="UDP-Glc/GDP-Man"/>
</dbReference>
<organism evidence="12 13">
    <name type="scientific">Rotaria magnacalcarata</name>
    <dbReference type="NCBI Taxonomy" id="392030"/>
    <lineage>
        <taxon>Eukaryota</taxon>
        <taxon>Metazoa</taxon>
        <taxon>Spiralia</taxon>
        <taxon>Gnathifera</taxon>
        <taxon>Rotifera</taxon>
        <taxon>Eurotatoria</taxon>
        <taxon>Bdelloidea</taxon>
        <taxon>Philodinida</taxon>
        <taxon>Philodinidae</taxon>
        <taxon>Rotaria</taxon>
    </lineage>
</organism>
<feature type="binding site" evidence="9">
    <location>
        <begin position="152"/>
        <end position="153"/>
    </location>
    <ligand>
        <name>NAD(+)</name>
        <dbReference type="ChEBI" id="CHEBI:57540"/>
    </ligand>
</feature>
<dbReference type="PANTHER" id="PTHR11374:SF3">
    <property type="entry name" value="UDP-GLUCOSE 6-DEHYDROGENASE"/>
    <property type="match status" value="1"/>
</dbReference>
<feature type="region of interest" description="Disordered" evidence="10">
    <location>
        <begin position="1"/>
        <end position="20"/>
    </location>
</feature>
<dbReference type="PANTHER" id="PTHR11374">
    <property type="entry name" value="UDP-GLUCOSE DEHYDROGENASE/UDP-MANNAC DEHYDROGENASE"/>
    <property type="match status" value="1"/>
</dbReference>
<dbReference type="NCBIfam" id="TIGR03026">
    <property type="entry name" value="NDP-sugDHase"/>
    <property type="match status" value="1"/>
</dbReference>
<feature type="binding site" evidence="9">
    <location>
        <position position="58"/>
    </location>
    <ligand>
        <name>NAD(+)</name>
        <dbReference type="ChEBI" id="CHEBI:57540"/>
    </ligand>
</feature>
<dbReference type="GO" id="GO:0051287">
    <property type="term" value="F:NAD binding"/>
    <property type="evidence" value="ECO:0007669"/>
    <property type="project" value="InterPro"/>
</dbReference>
<dbReference type="Proteomes" id="UP000676336">
    <property type="component" value="Unassembled WGS sequence"/>
</dbReference>
<gene>
    <name evidence="12" type="ORF">SMN809_LOCUS8959</name>
</gene>
<dbReference type="SUPFAM" id="SSF52540">
    <property type="entry name" value="P-loop containing nucleoside triphosphate hydrolases"/>
    <property type="match status" value="1"/>
</dbReference>
<dbReference type="InterPro" id="IPR030378">
    <property type="entry name" value="G_CP_dom"/>
</dbReference>
<evidence type="ECO:0000256" key="9">
    <source>
        <dbReference type="PIRSR" id="PIRSR500133-3"/>
    </source>
</evidence>
<evidence type="ECO:0000256" key="4">
    <source>
        <dbReference type="ARBA" id="ARBA00015132"/>
    </source>
</evidence>
<dbReference type="InterPro" id="IPR014026">
    <property type="entry name" value="UDP-Glc/GDP-Man_DH_dimer"/>
</dbReference>
<dbReference type="AlphaFoldDB" id="A0A8S2MCP9"/>
<dbReference type="PIRSF" id="PIRSF500133">
    <property type="entry name" value="UDPglc_DH_euk"/>
    <property type="match status" value="1"/>
</dbReference>
<sequence length="1005" mass="113477">MTSNDNDGMPTFSGDEKNGHGDEHSTFRICCIGAGYVGGPTCAIIASKCPHIKVTVVDVSADRIAAWNSDHLPLFEPGLEDIIKTIRNRNLFFSTDTKKAIQEADLIFISVNTPTKSYGFGNGRAPDLRYVEEAARQIAHTATSNKIVVEKSTVPVNAAESIKTILKTNKQPGVCYQVLSNPEFLAEGSAICDLLAPDRVLIGGDESIDGSLAIKKLSWVYEHWVPKERILTTNTWSSELSKLVANAFLAQRISSINTISAVCEATGASVSEVAKAVGLDSRIGSKFLNASVGFGGSCFQKDVYNLIYLAESLKLEPVAQYWLQVIKINDWQRERFAHMIVQNLFGSVSGKKIAILGFAFKKDTADTRESSSIYVCRYLLAEGASLHIYDPKVSVQRIFLDLSEQTGKSEAELRNHVRIATDAYEAAKESHALVICTEWDEFKKLDYPLIYKKLIRISYILITSYRLHFQREPRDEIDRRKKIAQLPLEKLSEESLEIPIEQIYRPGSVLDMPVRPAWTYSMTKEQLEKQEQTYFNSYLDKIFANYEANSLSYFEMNLETWRQLWRTIEICDIILMIVDVRFAVLHFSPALYDNVTRVNNKPLIIILNKIDLVPPSLVIAVKDYFSKKFPQLHILTYTSYPKDLSTTREDFDNYQVMARIVRRKNYYAIGPLALFECISSIVGSRIDLSSWKQHIQQCMNDEMIDNQLKHENIDVSPLTNINKTANHITLGFTGYPNVGKSSILNSIVGHKVVSVSRTPGHTKHFQTIHLTPTVRLCDCPGLVFPSFVERPLQILAGIYPIAQVQEPYTPVGYLAQWLPMIKLLKLDKLEQEIPKYSAMDICEAWSIKRGFLTAKACRPDVYRAANHILRLALDGRINLYLRPPGFTADKQRYLSDPRAIELEHQIKLAVDKQKLPDSSVSGGDDSEAFPASDDHQLASRSASTTDYGADDVEDVNRFTHLNRDDDDDDKEQLKLVKNTRRRARRKSSNSNQHNDEDEEEGEVDG</sequence>
<feature type="compositionally biased region" description="Acidic residues" evidence="10">
    <location>
        <begin position="995"/>
        <end position="1005"/>
    </location>
</feature>
<dbReference type="SUPFAM" id="SSF52413">
    <property type="entry name" value="UDP-glucose/GDP-mannose dehydrogenase C-terminal domain"/>
    <property type="match status" value="1"/>
</dbReference>
<dbReference type="CDD" id="cd01857">
    <property type="entry name" value="HSR1_MMR1"/>
    <property type="match status" value="1"/>
</dbReference>
<dbReference type="PROSITE" id="PS51721">
    <property type="entry name" value="G_CP"/>
    <property type="match status" value="1"/>
</dbReference>
<dbReference type="InterPro" id="IPR008927">
    <property type="entry name" value="6-PGluconate_DH-like_C_sf"/>
</dbReference>
<dbReference type="Pfam" id="PF00984">
    <property type="entry name" value="UDPG_MGDP_dh"/>
    <property type="match status" value="1"/>
</dbReference>
<dbReference type="EC" id="1.1.1.22" evidence="3"/>
<feature type="region of interest" description="Disordered" evidence="10">
    <location>
        <begin position="913"/>
        <end position="1005"/>
    </location>
</feature>
<dbReference type="GO" id="GO:0006024">
    <property type="term" value="P:glycosaminoglycan biosynthetic process"/>
    <property type="evidence" value="ECO:0007669"/>
    <property type="project" value="TreeGrafter"/>
</dbReference>
<reference evidence="12" key="1">
    <citation type="submission" date="2021-02" db="EMBL/GenBank/DDBJ databases">
        <authorList>
            <person name="Nowell W R."/>
        </authorList>
    </citation>
    <scope>NUCLEOTIDE SEQUENCE</scope>
</reference>
<feature type="binding site" evidence="9">
    <location>
        <position position="63"/>
    </location>
    <ligand>
        <name>NAD(+)</name>
        <dbReference type="ChEBI" id="CHEBI:57540"/>
    </ligand>
</feature>
<keyword evidence="5" id="KW-0560">Oxidoreductase</keyword>
<evidence type="ECO:0000256" key="2">
    <source>
        <dbReference type="ARBA" id="ARBA00006601"/>
    </source>
</evidence>
<evidence type="ECO:0000256" key="7">
    <source>
        <dbReference type="ARBA" id="ARBA00047473"/>
    </source>
</evidence>
<dbReference type="GO" id="GO:0005634">
    <property type="term" value="C:nucleus"/>
    <property type="evidence" value="ECO:0007669"/>
    <property type="project" value="TreeGrafter"/>
</dbReference>
<dbReference type="SUPFAM" id="SSF48179">
    <property type="entry name" value="6-phosphogluconate dehydrogenase C-terminal domain-like"/>
    <property type="match status" value="1"/>
</dbReference>
<evidence type="ECO:0000256" key="8">
    <source>
        <dbReference type="PIRSR" id="PIRSR500133-1"/>
    </source>
</evidence>
<dbReference type="Gene3D" id="3.40.50.720">
    <property type="entry name" value="NAD(P)-binding Rossmann-like Domain"/>
    <property type="match status" value="2"/>
</dbReference>
<feature type="binding site" evidence="9">
    <location>
        <position position="187"/>
    </location>
    <ligand>
        <name>NAD(+)</name>
        <dbReference type="ChEBI" id="CHEBI:57540"/>
    </ligand>
</feature>
<feature type="binding site" evidence="9">
    <location>
        <position position="368"/>
    </location>
    <ligand>
        <name>NAD(+)</name>
        <dbReference type="ChEBI" id="CHEBI:57540"/>
    </ligand>
</feature>
<evidence type="ECO:0000256" key="6">
    <source>
        <dbReference type="ARBA" id="ARBA00023027"/>
    </source>
</evidence>
<dbReference type="Pfam" id="PF03721">
    <property type="entry name" value="UDPG_MGDP_dh_N"/>
    <property type="match status" value="1"/>
</dbReference>
<feature type="binding site" evidence="9">
    <location>
        <begin position="298"/>
        <end position="301"/>
    </location>
    <ligand>
        <name>NAD(+)</name>
        <dbReference type="ChEBI" id="CHEBI:57540"/>
    </ligand>
</feature>
<feature type="active site" description="Nucleophile" evidence="8">
    <location>
        <position position="298"/>
    </location>
</feature>
<comment type="similarity">
    <text evidence="2">Belongs to the UDP-glucose/GDP-mannose dehydrogenase family.</text>
</comment>
<dbReference type="GO" id="GO:0003979">
    <property type="term" value="F:UDP-glucose 6-dehydrogenase activity"/>
    <property type="evidence" value="ECO:0007669"/>
    <property type="project" value="UniProtKB-EC"/>
</dbReference>
<dbReference type="InterPro" id="IPR027417">
    <property type="entry name" value="P-loop_NTPase"/>
</dbReference>
<dbReference type="InterPro" id="IPR036291">
    <property type="entry name" value="NAD(P)-bd_dom_sf"/>
</dbReference>
<feature type="binding site" evidence="9">
    <location>
        <begin position="111"/>
        <end position="115"/>
    </location>
    <ligand>
        <name>NAD(+)</name>
        <dbReference type="ChEBI" id="CHEBI:57540"/>
    </ligand>
</feature>
<dbReference type="PIRSF" id="PIRSF000124">
    <property type="entry name" value="UDPglc_GDPman_dh"/>
    <property type="match status" value="1"/>
</dbReference>
<feature type="compositionally biased region" description="Basic and acidic residues" evidence="10">
    <location>
        <begin position="954"/>
        <end position="963"/>
    </location>
</feature>
<dbReference type="EMBL" id="CAJOBI010002817">
    <property type="protein sequence ID" value="CAF3945538.1"/>
    <property type="molecule type" value="Genomic_DNA"/>
</dbReference>
<dbReference type="Pfam" id="PF03720">
    <property type="entry name" value="UDPG_MGDP_dh_C"/>
    <property type="match status" value="1"/>
</dbReference>
<dbReference type="FunFam" id="3.40.50.720:FF:000032">
    <property type="entry name" value="UDP-glucose 6-dehydrogenase"/>
    <property type="match status" value="1"/>
</dbReference>
<dbReference type="FunFam" id="3.40.50.720:FF:000114">
    <property type="entry name" value="UDP-glucose 6-dehydrogenase"/>
    <property type="match status" value="1"/>
</dbReference>